<organism evidence="1 2">
    <name type="scientific">Oceanobacillus kimchii</name>
    <dbReference type="NCBI Taxonomy" id="746691"/>
    <lineage>
        <taxon>Bacteria</taxon>
        <taxon>Bacillati</taxon>
        <taxon>Bacillota</taxon>
        <taxon>Bacilli</taxon>
        <taxon>Bacillales</taxon>
        <taxon>Bacillaceae</taxon>
        <taxon>Oceanobacillus</taxon>
    </lineage>
</organism>
<gene>
    <name evidence="1" type="ORF">MACH08_30070</name>
</gene>
<keyword evidence="2" id="KW-1185">Reference proteome</keyword>
<accession>A0ABQ5TK35</accession>
<comment type="caution">
    <text evidence="1">The sequence shown here is derived from an EMBL/GenBank/DDBJ whole genome shotgun (WGS) entry which is preliminary data.</text>
</comment>
<evidence type="ECO:0000313" key="2">
    <source>
        <dbReference type="Proteomes" id="UP001275436"/>
    </source>
</evidence>
<reference evidence="1 2" key="1">
    <citation type="submission" date="2023-02" db="EMBL/GenBank/DDBJ databases">
        <title>Oceanobacillus kimchii IFOP_LL358 isolated form Alexandrium catenella lab strain.</title>
        <authorList>
            <person name="Gajardo G."/>
            <person name="Ueki S."/>
            <person name="Maruyama F."/>
        </authorList>
    </citation>
    <scope>NUCLEOTIDE SEQUENCE [LARGE SCALE GENOMIC DNA]</scope>
    <source>
        <strain evidence="1 2">IFOP_LL358</strain>
    </source>
</reference>
<sequence>MATPAGITRDEDSLESVLLFKLAEALPEESVRLVMRIKTANIRISHQNLIMKLIHSHRNLVYKEGN</sequence>
<proteinExistence type="predicted"/>
<protein>
    <submittedName>
        <fullName evidence="1">Uncharacterized protein</fullName>
    </submittedName>
</protein>
<dbReference type="EMBL" id="BSKO01000001">
    <property type="protein sequence ID" value="GLO67223.1"/>
    <property type="molecule type" value="Genomic_DNA"/>
</dbReference>
<name>A0ABQ5TK35_9BACI</name>
<evidence type="ECO:0000313" key="1">
    <source>
        <dbReference type="EMBL" id="GLO67223.1"/>
    </source>
</evidence>
<dbReference type="Proteomes" id="UP001275436">
    <property type="component" value="Unassembled WGS sequence"/>
</dbReference>